<reference evidence="2" key="1">
    <citation type="submission" date="2022-12" db="EMBL/GenBank/DDBJ databases">
        <authorList>
            <person name="Petersen C."/>
        </authorList>
    </citation>
    <scope>NUCLEOTIDE SEQUENCE</scope>
    <source>
        <strain evidence="2">IBT 21472</strain>
    </source>
</reference>
<dbReference type="Proteomes" id="UP001147746">
    <property type="component" value="Unassembled WGS sequence"/>
</dbReference>
<dbReference type="EMBL" id="JAPZBO010000002">
    <property type="protein sequence ID" value="KAJ5324017.1"/>
    <property type="molecule type" value="Genomic_DNA"/>
</dbReference>
<evidence type="ECO:0000313" key="2">
    <source>
        <dbReference type="EMBL" id="KAJ5324017.1"/>
    </source>
</evidence>
<protein>
    <recommendedName>
        <fullName evidence="1">SGNH hydrolase-type esterase domain-containing protein</fullName>
    </recommendedName>
</protein>
<gene>
    <name evidence="2" type="ORF">N7476_002617</name>
</gene>
<dbReference type="AlphaFoldDB" id="A0A9W9U8E3"/>
<dbReference type="Gene3D" id="3.40.50.1110">
    <property type="entry name" value="SGNH hydrolase"/>
    <property type="match status" value="1"/>
</dbReference>
<dbReference type="InterPro" id="IPR036514">
    <property type="entry name" value="SGNH_hydro_sf"/>
</dbReference>
<dbReference type="GO" id="GO:0004622">
    <property type="term" value="F:phosphatidylcholine lysophospholipase activity"/>
    <property type="evidence" value="ECO:0007669"/>
    <property type="project" value="TreeGrafter"/>
</dbReference>
<organism evidence="2 3">
    <name type="scientific">Penicillium atrosanguineum</name>
    <dbReference type="NCBI Taxonomy" id="1132637"/>
    <lineage>
        <taxon>Eukaryota</taxon>
        <taxon>Fungi</taxon>
        <taxon>Dikarya</taxon>
        <taxon>Ascomycota</taxon>
        <taxon>Pezizomycotina</taxon>
        <taxon>Eurotiomycetes</taxon>
        <taxon>Eurotiomycetidae</taxon>
        <taxon>Eurotiales</taxon>
        <taxon>Aspergillaceae</taxon>
        <taxon>Penicillium</taxon>
    </lineage>
</organism>
<evidence type="ECO:0000259" key="1">
    <source>
        <dbReference type="Pfam" id="PF13472"/>
    </source>
</evidence>
<dbReference type="InterPro" id="IPR013830">
    <property type="entry name" value="SGNH_hydro"/>
</dbReference>
<feature type="domain" description="SGNH hydrolase-type esterase" evidence="1">
    <location>
        <begin position="8"/>
        <end position="185"/>
    </location>
</feature>
<name>A0A9W9U8E3_9EURO</name>
<proteinExistence type="predicted"/>
<reference evidence="2" key="2">
    <citation type="journal article" date="2023" name="IMA Fungus">
        <title>Comparative genomic study of the Penicillium genus elucidates a diverse pangenome and 15 lateral gene transfer events.</title>
        <authorList>
            <person name="Petersen C."/>
            <person name="Sorensen T."/>
            <person name="Nielsen M.R."/>
            <person name="Sondergaard T.E."/>
            <person name="Sorensen J.L."/>
            <person name="Fitzpatrick D.A."/>
            <person name="Frisvad J.C."/>
            <person name="Nielsen K.L."/>
        </authorList>
    </citation>
    <scope>NUCLEOTIDE SEQUENCE</scope>
    <source>
        <strain evidence="2">IBT 21472</strain>
    </source>
</reference>
<accession>A0A9W9U8E3</accession>
<dbReference type="PANTHER" id="PTHR30383:SF19">
    <property type="entry name" value="FIBRONECTIN TYPE-III DOMAIN-CONTAINING PROTEIN"/>
    <property type="match status" value="1"/>
</dbReference>
<evidence type="ECO:0000313" key="3">
    <source>
        <dbReference type="Proteomes" id="UP001147746"/>
    </source>
</evidence>
<comment type="caution">
    <text evidence="2">The sequence shown here is derived from an EMBL/GenBank/DDBJ whole genome shotgun (WGS) entry which is preliminary data.</text>
</comment>
<dbReference type="SUPFAM" id="SSF52266">
    <property type="entry name" value="SGNH hydrolase"/>
    <property type="match status" value="1"/>
</dbReference>
<sequence>MEKLSILCFGDSLTSGYYRYGLEYHSYAIKLTDILEAEFPNAKIHLEVDGLPGDMVIDPMGDFLPRIRDKCAKTKYDWVIFLGGTNDLGNGNSANMIYSALEDCWDVALSSGAKILAMTVPECAVKSDSLDMNRDTLNSRILERESEQFRVVDLHSKIPYHSATENFQMEMFDDGLHLTAKGYDLMGIVVGERLVTLIKEEQGL</sequence>
<dbReference type="OrthoDB" id="408760at2759"/>
<dbReference type="Pfam" id="PF13472">
    <property type="entry name" value="Lipase_GDSL_2"/>
    <property type="match status" value="1"/>
</dbReference>
<dbReference type="PANTHER" id="PTHR30383">
    <property type="entry name" value="THIOESTERASE 1/PROTEASE 1/LYSOPHOSPHOLIPASE L1"/>
    <property type="match status" value="1"/>
</dbReference>
<keyword evidence="3" id="KW-1185">Reference proteome</keyword>
<dbReference type="InterPro" id="IPR051532">
    <property type="entry name" value="Ester_Hydrolysis_Enzymes"/>
</dbReference>
<dbReference type="CDD" id="cd00229">
    <property type="entry name" value="SGNH_hydrolase"/>
    <property type="match status" value="1"/>
</dbReference>